<reference evidence="2 3" key="1">
    <citation type="submission" date="2011-02" db="EMBL/GenBank/DDBJ databases">
        <authorList>
            <person name="Nelson K.E."/>
            <person name="Sutton G."/>
            <person name="Torralba M."/>
            <person name="Durkin S."/>
            <person name="Harkins D."/>
            <person name="Montgomery R."/>
            <person name="Ziemer C."/>
            <person name="Klaassens E."/>
            <person name="Ocuiv P."/>
            <person name="Morrison M."/>
        </authorList>
    </citation>
    <scope>NUCLEOTIDE SEQUENCE [LARGE SCALE GENOMIC DNA]</scope>
    <source>
        <strain evidence="2 3">8</strain>
    </source>
</reference>
<feature type="transmembrane region" description="Helical" evidence="1">
    <location>
        <begin position="57"/>
        <end position="78"/>
    </location>
</feature>
<keyword evidence="1" id="KW-0812">Transmembrane</keyword>
<feature type="transmembrane region" description="Helical" evidence="1">
    <location>
        <begin position="85"/>
        <end position="104"/>
    </location>
</feature>
<dbReference type="eggNOG" id="ENOG502Z955">
    <property type="taxonomic scope" value="Bacteria"/>
</dbReference>
<organism evidence="2 3">
    <name type="scientific">Ruminococcus albus 8</name>
    <dbReference type="NCBI Taxonomy" id="246199"/>
    <lineage>
        <taxon>Bacteria</taxon>
        <taxon>Bacillati</taxon>
        <taxon>Bacillota</taxon>
        <taxon>Clostridia</taxon>
        <taxon>Eubacteriales</taxon>
        <taxon>Oscillospiraceae</taxon>
        <taxon>Ruminococcus</taxon>
    </lineage>
</organism>
<dbReference type="STRING" id="246199.CUS_7055"/>
<evidence type="ECO:0000313" key="3">
    <source>
        <dbReference type="Proteomes" id="UP000004259"/>
    </source>
</evidence>
<dbReference type="OrthoDB" id="363229at2"/>
<accession>E9SHV2</accession>
<evidence type="ECO:0000256" key="1">
    <source>
        <dbReference type="SAM" id="Phobius"/>
    </source>
</evidence>
<dbReference type="RefSeq" id="WP_002853281.1">
    <property type="nucleotide sequence ID" value="NZ_ADKM02000134.1"/>
</dbReference>
<name>E9SHV2_RUMAL</name>
<dbReference type="EMBL" id="ADKM02000134">
    <property type="protein sequence ID" value="EGC01156.1"/>
    <property type="molecule type" value="Genomic_DNA"/>
</dbReference>
<comment type="caution">
    <text evidence="2">The sequence shown here is derived from an EMBL/GenBank/DDBJ whole genome shotgun (WGS) entry which is preliminary data.</text>
</comment>
<evidence type="ECO:0000313" key="2">
    <source>
        <dbReference type="EMBL" id="EGC01156.1"/>
    </source>
</evidence>
<keyword evidence="1" id="KW-1133">Transmembrane helix</keyword>
<sequence>MLLTVFLAVVFCSAMTTLLISAVTMVQDIKFFSSAPKEALGLLKQRDEELFYGARTMGWILMTISIVMILGVGVISIWDGFRNGFTFGKFFLRFVMIFTIYKIYDMTFFDGYILCRACFFQHYFPEVESVYNGRKYGYNIKSQLLKLLVIFPAASALAAWICSLF</sequence>
<keyword evidence="1" id="KW-0472">Membrane</keyword>
<protein>
    <submittedName>
        <fullName evidence="2">Uncharacterized protein</fullName>
    </submittedName>
</protein>
<gene>
    <name evidence="2" type="ORF">CUS_7055</name>
</gene>
<dbReference type="AlphaFoldDB" id="E9SHV2"/>
<dbReference type="Proteomes" id="UP000004259">
    <property type="component" value="Unassembled WGS sequence"/>
</dbReference>
<keyword evidence="3" id="KW-1185">Reference proteome</keyword>
<proteinExistence type="predicted"/>
<feature type="transmembrane region" description="Helical" evidence="1">
    <location>
        <begin position="144"/>
        <end position="164"/>
    </location>
</feature>